<name>A0A1N7IPJ4_9BACL</name>
<dbReference type="NCBIfam" id="TIGR04018">
    <property type="entry name" value="Bthiol_YpdA"/>
    <property type="match status" value="1"/>
</dbReference>
<dbReference type="PANTHER" id="PTHR48105">
    <property type="entry name" value="THIOREDOXIN REDUCTASE 1-RELATED-RELATED"/>
    <property type="match status" value="1"/>
</dbReference>
<dbReference type="OrthoDB" id="9778740at2"/>
<dbReference type="SUPFAM" id="SSF51905">
    <property type="entry name" value="FAD/NAD(P)-binding domain"/>
    <property type="match status" value="1"/>
</dbReference>
<dbReference type="Pfam" id="PF13738">
    <property type="entry name" value="Pyr_redox_3"/>
    <property type="match status" value="1"/>
</dbReference>
<dbReference type="InterPro" id="IPR023856">
    <property type="entry name" value="Bdr"/>
</dbReference>
<dbReference type="InterPro" id="IPR050097">
    <property type="entry name" value="Ferredoxin-NADP_redctase_2"/>
</dbReference>
<evidence type="ECO:0000256" key="3">
    <source>
        <dbReference type="ARBA" id="ARBA00023002"/>
    </source>
</evidence>
<dbReference type="Proteomes" id="UP000186795">
    <property type="component" value="Unassembled WGS sequence"/>
</dbReference>
<keyword evidence="2" id="KW-0285">Flavoprotein</keyword>
<dbReference type="PRINTS" id="PR00368">
    <property type="entry name" value="FADPNR"/>
</dbReference>
<dbReference type="Gene3D" id="3.50.50.60">
    <property type="entry name" value="FAD/NAD(P)-binding domain"/>
    <property type="match status" value="2"/>
</dbReference>
<keyword evidence="5" id="KW-1185">Reference proteome</keyword>
<dbReference type="RefSeq" id="WP_009708500.1">
    <property type="nucleotide sequence ID" value="NZ_CP048103.1"/>
</dbReference>
<evidence type="ECO:0000256" key="1">
    <source>
        <dbReference type="ARBA" id="ARBA00001974"/>
    </source>
</evidence>
<accession>A0A1N7IPJ4</accession>
<dbReference type="PRINTS" id="PR00469">
    <property type="entry name" value="PNDRDTASEII"/>
</dbReference>
<keyword evidence="3" id="KW-0560">Oxidoreductase</keyword>
<gene>
    <name evidence="4" type="ORF">SAMN05421790_101181</name>
</gene>
<proteinExistence type="predicted"/>
<evidence type="ECO:0000313" key="4">
    <source>
        <dbReference type="EMBL" id="SIS38901.1"/>
    </source>
</evidence>
<dbReference type="GO" id="GO:0016491">
    <property type="term" value="F:oxidoreductase activity"/>
    <property type="evidence" value="ECO:0007669"/>
    <property type="project" value="UniProtKB-KW"/>
</dbReference>
<comment type="cofactor">
    <cofactor evidence="1">
        <name>FAD</name>
        <dbReference type="ChEBI" id="CHEBI:57692"/>
    </cofactor>
</comment>
<dbReference type="AlphaFoldDB" id="A0A1N7IPJ4"/>
<organism evidence="4 5">
    <name type="scientific">Kroppenstedtia eburnea</name>
    <dbReference type="NCBI Taxonomy" id="714067"/>
    <lineage>
        <taxon>Bacteria</taxon>
        <taxon>Bacillati</taxon>
        <taxon>Bacillota</taxon>
        <taxon>Bacilli</taxon>
        <taxon>Bacillales</taxon>
        <taxon>Thermoactinomycetaceae</taxon>
        <taxon>Kroppenstedtia</taxon>
    </lineage>
</organism>
<evidence type="ECO:0000313" key="5">
    <source>
        <dbReference type="Proteomes" id="UP000186795"/>
    </source>
</evidence>
<protein>
    <submittedName>
        <fullName evidence="4">Thioredoxin reductase (NADPH)</fullName>
    </submittedName>
</protein>
<evidence type="ECO:0000256" key="2">
    <source>
        <dbReference type="ARBA" id="ARBA00022630"/>
    </source>
</evidence>
<dbReference type="EMBL" id="FTOD01000001">
    <property type="protein sequence ID" value="SIS38901.1"/>
    <property type="molecule type" value="Genomic_DNA"/>
</dbReference>
<reference evidence="5" key="1">
    <citation type="submission" date="2017-01" db="EMBL/GenBank/DDBJ databases">
        <authorList>
            <person name="Varghese N."/>
            <person name="Submissions S."/>
        </authorList>
    </citation>
    <scope>NUCLEOTIDE SEQUENCE [LARGE SCALE GENOMIC DNA]</scope>
    <source>
        <strain evidence="5">DSM 45196</strain>
    </source>
</reference>
<dbReference type="InterPro" id="IPR036188">
    <property type="entry name" value="FAD/NAD-bd_sf"/>
</dbReference>
<sequence>MEELIIIGAGPCGLSAAVEAKRRGFNPLVIEKGCLLQSVYGFPVHMKFFSTPELLEIGGVPFISTGEKPNRLEALKYYRGVAKAYDLRIHLYEKVTGIDREGENFVVRTETSAGKQHYVTPRVVVATGYYDTPNRMDIPGEELSKVHHYYKDGHPYYGLDALVIGGKNSAVDAALDLYHAGAKVTMAYRRGAFPNSVKAWVKPVIESAIEKGWITMHWNTVVREIRENEVLLEQEGNLFTLKNDVVFAMTGYRPQTGMLEKLGVGLDPKTGVPIHDPETMETEVPGLYIAGVIVAGNDANSIFIENGRFHGGKIVAHIEKEMRATTS</sequence>